<gene>
    <name evidence="1" type="ORF">WRSd3_p00253</name>
</gene>
<geneLocation type="plasmid" evidence="1">
    <name>unnamed</name>
</geneLocation>
<evidence type="ECO:0000313" key="2">
    <source>
        <dbReference type="Proteomes" id="UP000017944"/>
    </source>
</evidence>
<accession>A0A090N9P8</accession>
<sequence>MSSMFTAQSLGAPSLYPALVPWRSWGFHLRFSLHIGVTGPRSPQEPESTSRRFYAGCRAGSKHIPQERLHHCFDIIYMLSTHHQRFTFVRLFKPYLIGSRPTFSHLAHHHIS</sequence>
<comment type="caution">
    <text evidence="1">The sequence shown here is derived from an EMBL/GenBank/DDBJ whole genome shotgun (WGS) entry which is preliminary data.</text>
</comment>
<protein>
    <submittedName>
        <fullName evidence="1">Uncharacterized protein</fullName>
    </submittedName>
</protein>
<evidence type="ECO:0000313" key="1">
    <source>
        <dbReference type="EMBL" id="ESU76101.1"/>
    </source>
</evidence>
<dbReference type="AlphaFoldDB" id="A0A090N9P8"/>
<keyword evidence="1" id="KW-0614">Plasmid</keyword>
<proteinExistence type="predicted"/>
<dbReference type="Proteomes" id="UP000017944">
    <property type="component" value="Unassembled WGS sequence"/>
</dbReference>
<dbReference type="EMBL" id="AXUT01000778">
    <property type="protein sequence ID" value="ESU76101.1"/>
    <property type="molecule type" value="Genomic_DNA"/>
</dbReference>
<name>A0A090N9P8_SHIDY</name>
<organism evidence="1 2">
    <name type="scientific">Shigella dysenteriae WRSd3</name>
    <dbReference type="NCBI Taxonomy" id="1401327"/>
    <lineage>
        <taxon>Bacteria</taxon>
        <taxon>Pseudomonadati</taxon>
        <taxon>Pseudomonadota</taxon>
        <taxon>Gammaproteobacteria</taxon>
        <taxon>Enterobacterales</taxon>
        <taxon>Enterobacteriaceae</taxon>
        <taxon>Shigella</taxon>
    </lineage>
</organism>
<reference evidence="1 2" key="1">
    <citation type="submission" date="2013-10" db="EMBL/GenBank/DDBJ databases">
        <title>Draft genomes and the virulence plasmids of Sd1617 vaccine constructs: WRSd3 and WRSd5.</title>
        <authorList>
            <person name="Aksomboon Vongsawan A."/>
            <person name="Venkatesan M.M."/>
            <person name="Vaisvil B."/>
            <person name="Emel G."/>
            <person name="Kepatral V."/>
            <person name="Sethabutr O."/>
            <person name="Serichantalergs O."/>
            <person name="Mason C."/>
        </authorList>
    </citation>
    <scope>NUCLEOTIDE SEQUENCE [LARGE SCALE GENOMIC DNA]</scope>
    <source>
        <strain evidence="1 2">WRSd3</strain>
        <plasmid evidence="1">unnamed</plasmid>
    </source>
</reference>